<dbReference type="Gene3D" id="3.40.50.10140">
    <property type="entry name" value="Toll/interleukin-1 receptor homology (TIR) domain"/>
    <property type="match status" value="1"/>
</dbReference>
<dbReference type="PATRIC" id="fig|29290.4.peg.346"/>
<evidence type="ECO:0000313" key="3">
    <source>
        <dbReference type="Proteomes" id="UP000033423"/>
    </source>
</evidence>
<dbReference type="EMBL" id="LACI01000115">
    <property type="protein sequence ID" value="KJU87556.1"/>
    <property type="molecule type" value="Genomic_DNA"/>
</dbReference>
<keyword evidence="2" id="KW-0675">Receptor</keyword>
<evidence type="ECO:0000313" key="2">
    <source>
        <dbReference type="EMBL" id="KJU87556.1"/>
    </source>
</evidence>
<evidence type="ECO:0000259" key="1">
    <source>
        <dbReference type="PROSITE" id="PS50104"/>
    </source>
</evidence>
<organism evidence="2 3">
    <name type="scientific">Candidatus Magnetobacterium bavaricum</name>
    <dbReference type="NCBI Taxonomy" id="29290"/>
    <lineage>
        <taxon>Bacteria</taxon>
        <taxon>Pseudomonadati</taxon>
        <taxon>Nitrospirota</taxon>
        <taxon>Thermodesulfovibrionia</taxon>
        <taxon>Thermodesulfovibrionales</taxon>
        <taxon>Candidatus Magnetobacteriaceae</taxon>
        <taxon>Candidatus Magnetobacterium</taxon>
    </lineage>
</organism>
<dbReference type="Proteomes" id="UP000033423">
    <property type="component" value="Unassembled WGS sequence"/>
</dbReference>
<feature type="domain" description="TIR" evidence="1">
    <location>
        <begin position="18"/>
        <end position="141"/>
    </location>
</feature>
<dbReference type="GO" id="GO:0007165">
    <property type="term" value="P:signal transduction"/>
    <property type="evidence" value="ECO:0007669"/>
    <property type="project" value="InterPro"/>
</dbReference>
<dbReference type="InterPro" id="IPR000157">
    <property type="entry name" value="TIR_dom"/>
</dbReference>
<name>A0A0F3H062_9BACT</name>
<proteinExistence type="predicted"/>
<comment type="caution">
    <text evidence="2">The sequence shown here is derived from an EMBL/GenBank/DDBJ whole genome shotgun (WGS) entry which is preliminary data.</text>
</comment>
<dbReference type="AlphaFoldDB" id="A0A0F3H062"/>
<accession>A0A0F3H062</accession>
<protein>
    <submittedName>
        <fullName evidence="2">Toll-Interleukin receptor domain protein</fullName>
    </submittedName>
</protein>
<reference evidence="2 3" key="1">
    <citation type="submission" date="2015-02" db="EMBL/GenBank/DDBJ databases">
        <title>Single-cell genomics of uncultivated deep-branching MTB reveals a conserved set of magnetosome genes.</title>
        <authorList>
            <person name="Kolinko S."/>
            <person name="Richter M."/>
            <person name="Glockner F.O."/>
            <person name="Brachmann A."/>
            <person name="Schuler D."/>
        </authorList>
    </citation>
    <scope>NUCLEOTIDE SEQUENCE [LARGE SCALE GENOMIC DNA]</scope>
    <source>
        <strain evidence="2">TM-1</strain>
    </source>
</reference>
<gene>
    <name evidence="2" type="ORF">MBAV_000251</name>
</gene>
<sequence length="202" mass="22901">MAFFLCCGCWEICYNVMGMFDVFLSHRKEDGTIVDEIGRLLEGKYSLSVWFDEWNISAGDSFQDAMAKGLEESKACAVFIGEHTTQGWFKEEVEAALSRRAKDPSFRVIPVLLPNVKPDNVSVFLESKSRIDFRKGIAYGNEMYKLSCGIQGNPPGKSSVKVKKSKAHNKLAGLKEFKTLGLINDEIYNEAQRKIIDRWIDR</sequence>
<keyword evidence="3" id="KW-1185">Reference proteome</keyword>
<dbReference type="InterPro" id="IPR035897">
    <property type="entry name" value="Toll_tir_struct_dom_sf"/>
</dbReference>
<dbReference type="SUPFAM" id="SSF52200">
    <property type="entry name" value="Toll/Interleukin receptor TIR domain"/>
    <property type="match status" value="1"/>
</dbReference>
<dbReference type="PROSITE" id="PS50104">
    <property type="entry name" value="TIR"/>
    <property type="match status" value="1"/>
</dbReference>
<dbReference type="Pfam" id="PF13676">
    <property type="entry name" value="TIR_2"/>
    <property type="match status" value="1"/>
</dbReference>